<keyword evidence="7" id="KW-0732">Signal</keyword>
<sequence>MNPALAILLAALNGFCAVAMGAFAAHGLKARLDDYHLGVINTAAHYQLAHALALLLAGLLMIHWPAAALRWAAWGWFVGTLIFSGSLYVLGMTGIKWLGAITPVGGLGLLLGWGLVAWAAWRQLQA</sequence>
<evidence type="ECO:0000256" key="6">
    <source>
        <dbReference type="SAM" id="Phobius"/>
    </source>
</evidence>
<dbReference type="Proteomes" id="UP000238196">
    <property type="component" value="Unassembled WGS sequence"/>
</dbReference>
<evidence type="ECO:0000256" key="2">
    <source>
        <dbReference type="ARBA" id="ARBA00009694"/>
    </source>
</evidence>
<evidence type="ECO:0000256" key="3">
    <source>
        <dbReference type="ARBA" id="ARBA00022692"/>
    </source>
</evidence>
<evidence type="ECO:0000313" key="9">
    <source>
        <dbReference type="Proteomes" id="UP000238196"/>
    </source>
</evidence>
<feature type="transmembrane region" description="Helical" evidence="6">
    <location>
        <begin position="97"/>
        <end position="121"/>
    </location>
</feature>
<protein>
    <submittedName>
        <fullName evidence="8">DUF423 domain-containing protein</fullName>
    </submittedName>
</protein>
<gene>
    <name evidence="8" type="ORF">C4K68_26375</name>
</gene>
<feature type="signal peptide" evidence="7">
    <location>
        <begin position="1"/>
        <end position="24"/>
    </location>
</feature>
<evidence type="ECO:0000256" key="7">
    <source>
        <dbReference type="SAM" id="SignalP"/>
    </source>
</evidence>
<proteinExistence type="inferred from homology"/>
<feature type="chain" id="PRO_5015758068" evidence="7">
    <location>
        <begin position="25"/>
        <end position="126"/>
    </location>
</feature>
<dbReference type="GO" id="GO:0005886">
    <property type="term" value="C:plasma membrane"/>
    <property type="evidence" value="ECO:0007669"/>
    <property type="project" value="TreeGrafter"/>
</dbReference>
<evidence type="ECO:0000256" key="5">
    <source>
        <dbReference type="ARBA" id="ARBA00023136"/>
    </source>
</evidence>
<evidence type="ECO:0000313" key="8">
    <source>
        <dbReference type="EMBL" id="PPC74460.1"/>
    </source>
</evidence>
<dbReference type="EMBL" id="PRLP01000148">
    <property type="protein sequence ID" value="PPC74460.1"/>
    <property type="molecule type" value="Genomic_DNA"/>
</dbReference>
<keyword evidence="3 6" id="KW-0812">Transmembrane</keyword>
<evidence type="ECO:0000256" key="1">
    <source>
        <dbReference type="ARBA" id="ARBA00004141"/>
    </source>
</evidence>
<organism evidence="8 9">
    <name type="scientific">Proteobacteria bacterium 228</name>
    <dbReference type="NCBI Taxonomy" id="2083153"/>
    <lineage>
        <taxon>Bacteria</taxon>
        <taxon>Pseudomonadati</taxon>
        <taxon>Pseudomonadota</taxon>
    </lineage>
</organism>
<name>A0A2S5KI60_9PROT</name>
<dbReference type="Pfam" id="PF04241">
    <property type="entry name" value="DUF423"/>
    <property type="match status" value="1"/>
</dbReference>
<dbReference type="PANTHER" id="PTHR43461:SF1">
    <property type="entry name" value="TRANSMEMBRANE PROTEIN 256"/>
    <property type="match status" value="1"/>
</dbReference>
<reference evidence="8 9" key="1">
    <citation type="submission" date="2018-02" db="EMBL/GenBank/DDBJ databases">
        <title>novel marine gammaproteobacteria from coastal saline agro ecosystem.</title>
        <authorList>
            <person name="Krishnan R."/>
            <person name="Ramesh Kumar N."/>
        </authorList>
    </citation>
    <scope>NUCLEOTIDE SEQUENCE [LARGE SCALE GENOMIC DNA]</scope>
    <source>
        <strain evidence="8 9">228</strain>
    </source>
</reference>
<feature type="transmembrane region" description="Helical" evidence="6">
    <location>
        <begin position="48"/>
        <end position="66"/>
    </location>
</feature>
<keyword evidence="4 6" id="KW-1133">Transmembrane helix</keyword>
<evidence type="ECO:0000256" key="4">
    <source>
        <dbReference type="ARBA" id="ARBA00022989"/>
    </source>
</evidence>
<comment type="subcellular location">
    <subcellularLocation>
        <location evidence="1">Membrane</location>
        <topology evidence="1">Multi-pass membrane protein</topology>
    </subcellularLocation>
</comment>
<dbReference type="OrthoDB" id="9802121at2"/>
<comment type="caution">
    <text evidence="8">The sequence shown here is derived from an EMBL/GenBank/DDBJ whole genome shotgun (WGS) entry which is preliminary data.</text>
</comment>
<comment type="similarity">
    <text evidence="2">Belongs to the UPF0382 family.</text>
</comment>
<dbReference type="InterPro" id="IPR006696">
    <property type="entry name" value="DUF423"/>
</dbReference>
<dbReference type="PANTHER" id="PTHR43461">
    <property type="entry name" value="TRANSMEMBRANE PROTEIN 256"/>
    <property type="match status" value="1"/>
</dbReference>
<accession>A0A2S5KI60</accession>
<dbReference type="AlphaFoldDB" id="A0A2S5KI60"/>
<keyword evidence="5 6" id="KW-0472">Membrane</keyword>
<feature type="transmembrane region" description="Helical" evidence="6">
    <location>
        <begin position="73"/>
        <end position="91"/>
    </location>
</feature>